<accession>A0ABV9ZEX0</accession>
<keyword evidence="2" id="KW-1133">Transmembrane helix</keyword>
<feature type="compositionally biased region" description="Basic and acidic residues" evidence="1">
    <location>
        <begin position="220"/>
        <end position="231"/>
    </location>
</feature>
<dbReference type="EMBL" id="JBHSKG010000004">
    <property type="protein sequence ID" value="MFC5138643.1"/>
    <property type="molecule type" value="Genomic_DNA"/>
</dbReference>
<evidence type="ECO:0000313" key="4">
    <source>
        <dbReference type="Proteomes" id="UP001596175"/>
    </source>
</evidence>
<keyword evidence="2" id="KW-0472">Membrane</keyword>
<dbReference type="Pfam" id="PF09534">
    <property type="entry name" value="Trp_oprn_chp"/>
    <property type="match status" value="1"/>
</dbReference>
<dbReference type="Proteomes" id="UP001596175">
    <property type="component" value="Unassembled WGS sequence"/>
</dbReference>
<feature type="transmembrane region" description="Helical" evidence="2">
    <location>
        <begin position="90"/>
        <end position="110"/>
    </location>
</feature>
<evidence type="ECO:0000313" key="3">
    <source>
        <dbReference type="EMBL" id="MFC5138643.1"/>
    </source>
</evidence>
<evidence type="ECO:0000256" key="2">
    <source>
        <dbReference type="SAM" id="Phobius"/>
    </source>
</evidence>
<protein>
    <submittedName>
        <fullName evidence="3">Trp biosynthesis-associated membrane protein</fullName>
    </submittedName>
</protein>
<name>A0ABV9ZEX0_9PSEU</name>
<reference evidence="4" key="1">
    <citation type="journal article" date="2019" name="Int. J. Syst. Evol. Microbiol.">
        <title>The Global Catalogue of Microorganisms (GCM) 10K type strain sequencing project: providing services to taxonomists for standard genome sequencing and annotation.</title>
        <authorList>
            <consortium name="The Broad Institute Genomics Platform"/>
            <consortium name="The Broad Institute Genome Sequencing Center for Infectious Disease"/>
            <person name="Wu L."/>
            <person name="Ma J."/>
        </authorList>
    </citation>
    <scope>NUCLEOTIDE SEQUENCE [LARGE SCALE GENOMIC DNA]</scope>
    <source>
        <strain evidence="4">XZYJ18</strain>
    </source>
</reference>
<feature type="transmembrane region" description="Helical" evidence="2">
    <location>
        <begin position="130"/>
        <end position="152"/>
    </location>
</feature>
<feature type="compositionally biased region" description="Basic and acidic residues" evidence="1">
    <location>
        <begin position="189"/>
        <end position="199"/>
    </location>
</feature>
<feature type="transmembrane region" description="Helical" evidence="2">
    <location>
        <begin position="12"/>
        <end position="32"/>
    </location>
</feature>
<comment type="caution">
    <text evidence="3">The sequence shown here is derived from an EMBL/GenBank/DDBJ whole genome shotgun (WGS) entry which is preliminary data.</text>
</comment>
<dbReference type="RefSeq" id="WP_378020844.1">
    <property type="nucleotide sequence ID" value="NZ_JBHSKG010000004.1"/>
</dbReference>
<feature type="transmembrane region" description="Helical" evidence="2">
    <location>
        <begin position="62"/>
        <end position="83"/>
    </location>
</feature>
<dbReference type="InterPro" id="IPR019051">
    <property type="entry name" value="Trp_biosyn_TM_oprn/chp"/>
</dbReference>
<feature type="region of interest" description="Disordered" evidence="1">
    <location>
        <begin position="189"/>
        <end position="250"/>
    </location>
</feature>
<evidence type="ECO:0000256" key="1">
    <source>
        <dbReference type="SAM" id="MobiDB-lite"/>
    </source>
</evidence>
<gene>
    <name evidence="3" type="ORF">ACFPK1_10405</name>
</gene>
<organism evidence="3 4">
    <name type="scientific">Actinomycetospora rhizophila</name>
    <dbReference type="NCBI Taxonomy" id="1416876"/>
    <lineage>
        <taxon>Bacteria</taxon>
        <taxon>Bacillati</taxon>
        <taxon>Actinomycetota</taxon>
        <taxon>Actinomycetes</taxon>
        <taxon>Pseudonocardiales</taxon>
        <taxon>Pseudonocardiaceae</taxon>
        <taxon>Actinomycetospora</taxon>
    </lineage>
</organism>
<keyword evidence="4" id="KW-1185">Reference proteome</keyword>
<keyword evidence="2" id="KW-0812">Transmembrane</keyword>
<proteinExistence type="predicted"/>
<sequence>MTVPRRPSAPPGRLLGIVVVLLVVAALVLWGASRLTWVSQVVDGVPGPRTSTADGATAEPILVPWALLCLAAVGGLVATAGWGRRVVGTLVAVAGLWALLRAASGLLAPASEALPIGVRPGDRPLPAEAVVGGPLLGLLGALIMVGAGLLTVRWAAVLPRMGARYDAPGRVAERRRPADPDTALWEALDEGRDPTRDPAGDPAGDPSGEPAADVTGAPTREPDADPPDGRARRPWSGPSDGVGRTGGGAG</sequence>